<protein>
    <recommendedName>
        <fullName evidence="16">Receptor-like serine/threonine-protein kinase</fullName>
        <ecNumber evidence="16">2.7.11.1</ecNumber>
    </recommendedName>
</protein>
<dbReference type="Pfam" id="PF01453">
    <property type="entry name" value="B_lectin"/>
    <property type="match status" value="1"/>
</dbReference>
<comment type="catalytic activity">
    <reaction evidence="15 16">
        <text>L-seryl-[protein] + ATP = O-phospho-L-seryl-[protein] + ADP + H(+)</text>
        <dbReference type="Rhea" id="RHEA:17989"/>
        <dbReference type="Rhea" id="RHEA-COMP:9863"/>
        <dbReference type="Rhea" id="RHEA-COMP:11604"/>
        <dbReference type="ChEBI" id="CHEBI:15378"/>
        <dbReference type="ChEBI" id="CHEBI:29999"/>
        <dbReference type="ChEBI" id="CHEBI:30616"/>
        <dbReference type="ChEBI" id="CHEBI:83421"/>
        <dbReference type="ChEBI" id="CHEBI:456216"/>
        <dbReference type="EC" id="2.7.11.1"/>
    </reaction>
</comment>
<dbReference type="SMART" id="SM00108">
    <property type="entry name" value="B_lectin"/>
    <property type="match status" value="1"/>
</dbReference>
<organism evidence="23 24">
    <name type="scientific">Papaver somniferum</name>
    <name type="common">Opium poppy</name>
    <dbReference type="NCBI Taxonomy" id="3469"/>
    <lineage>
        <taxon>Eukaryota</taxon>
        <taxon>Viridiplantae</taxon>
        <taxon>Streptophyta</taxon>
        <taxon>Embryophyta</taxon>
        <taxon>Tracheophyta</taxon>
        <taxon>Spermatophyta</taxon>
        <taxon>Magnoliopsida</taxon>
        <taxon>Ranunculales</taxon>
        <taxon>Papaveraceae</taxon>
        <taxon>Papaveroideae</taxon>
        <taxon>Papaver</taxon>
    </lineage>
</organism>
<dbReference type="SUPFAM" id="SSF51110">
    <property type="entry name" value="alpha-D-mannose-specific plant lectins"/>
    <property type="match status" value="1"/>
</dbReference>
<sequence length="849" mass="95292">MGITINFRKSPMVIFLANLYLLSYYLFLVCYAANTIGKGESIRDGQTLISRDQNFELGFFSPSHSTKRYVGIWYYKITEKSTVVWVANRDNPVLDKSGVLTLTNDGDLMVLNGAGKSVWSTNTTIASRNGALILLDSGNLVLEKNEAEFDPSKALWQSFDFPTDTFLPGMKIGVSKTGLKKQIYTSWKSKNDPSTGNFSSGIDSWRSPQIVIWEGSKRLWRSGIWNQQIFTGVPSMRAQYLYGFRLIPSDEGDIYFTYSLPDASVYMRFQIQSDGTMEELRWSNDKKEWTVYWSQSIAGCDLFSKCGAYGSCTMLDSVNCNCLDGFVPKSDGDWKKGNWSSGCQRKNDLQCEKNGGQVGGDGFLELDEVKLPDLAQIKSQFNNKDDCENECLNNCSCKAYASVSGIGCLTWDQDLSDIQKFQAGGSQLYIRLNKSDIVDGKSNKRKLAILISVILGVVCLSIFAYLLWRNKNKPKDPCKRKRKETGSSDQLSKSKEMLRDFSGEDVGEGEENGPELPLFSFNTIETATNNFSVSNKLGHGGFGDVYKGTMPCGAIVAVKRLSRKSGQGLEEFKTEIILIAKLQHRNLVRILGCCIEEEEKMLVYEYMPNKSLDAFIFDPTKQVLLDWGKRFNIIEGIARGLLYLHRDSRLRIIHRDLKASNILLDDEMNPKISDFGMAKIFGGNQNQANTTRVVGTYGYMSPEYAMEGLFSIKSDVYSFGVLLLEIVSGKKNSYFRHTDKHPNLLVLAWNLWNEGKVMEFADPSISNSYTLSEVSRCMHVGILCVQDSAIDRPDMAAVVRMLESETALRPAPRPPTFTIGRRPSEMDLSMEEHEIVSTNDVTVTVILGR</sequence>
<dbReference type="PROSITE" id="PS50927">
    <property type="entry name" value="BULB_LECTIN"/>
    <property type="match status" value="1"/>
</dbReference>
<dbReference type="FunFam" id="3.30.200.20:FF:000195">
    <property type="entry name" value="G-type lectin S-receptor-like serine/threonine-protein kinase"/>
    <property type="match status" value="1"/>
</dbReference>
<dbReference type="InterPro" id="IPR003609">
    <property type="entry name" value="Pan_app"/>
</dbReference>
<feature type="transmembrane region" description="Helical" evidence="19">
    <location>
        <begin position="447"/>
        <end position="468"/>
    </location>
</feature>
<keyword evidence="13" id="KW-0325">Glycoprotein</keyword>
<keyword evidence="7 16" id="KW-0547">Nucleotide-binding</keyword>
<dbReference type="CDD" id="cd00028">
    <property type="entry name" value="B_lectin"/>
    <property type="match status" value="1"/>
</dbReference>
<evidence type="ECO:0000259" key="22">
    <source>
        <dbReference type="PROSITE" id="PS50948"/>
    </source>
</evidence>
<feature type="domain" description="Bulb-type lectin" evidence="21">
    <location>
        <begin position="33"/>
        <end position="155"/>
    </location>
</feature>
<evidence type="ECO:0000256" key="18">
    <source>
        <dbReference type="SAM" id="MobiDB-lite"/>
    </source>
</evidence>
<dbReference type="InterPro" id="IPR008271">
    <property type="entry name" value="Ser/Thr_kinase_AS"/>
</dbReference>
<dbReference type="CDD" id="cd14066">
    <property type="entry name" value="STKc_IRAK"/>
    <property type="match status" value="1"/>
</dbReference>
<dbReference type="EC" id="2.7.11.1" evidence="16"/>
<dbReference type="OMA" id="FRSIEHT"/>
<evidence type="ECO:0000256" key="15">
    <source>
        <dbReference type="ARBA" id="ARBA00048679"/>
    </source>
</evidence>
<keyword evidence="6" id="KW-0732">Signal</keyword>
<dbReference type="Pfam" id="PF08276">
    <property type="entry name" value="PAN_2"/>
    <property type="match status" value="1"/>
</dbReference>
<dbReference type="InterPro" id="IPR017441">
    <property type="entry name" value="Protein_kinase_ATP_BS"/>
</dbReference>
<dbReference type="GO" id="GO:0005524">
    <property type="term" value="F:ATP binding"/>
    <property type="evidence" value="ECO:0007669"/>
    <property type="project" value="UniProtKB-UniRule"/>
</dbReference>
<keyword evidence="5 19" id="KW-0812">Transmembrane</keyword>
<keyword evidence="3 16" id="KW-0723">Serine/threonine-protein kinase</keyword>
<dbReference type="PANTHER" id="PTHR27002:SF932">
    <property type="entry name" value="RECEPTOR-LIKE SERINE_THREONINE-PROTEIN KINASE"/>
    <property type="match status" value="1"/>
</dbReference>
<feature type="domain" description="Apple" evidence="22">
    <location>
        <begin position="351"/>
        <end position="434"/>
    </location>
</feature>
<feature type="binding site" evidence="17">
    <location>
        <position position="559"/>
    </location>
    <ligand>
        <name>ATP</name>
        <dbReference type="ChEBI" id="CHEBI:30616"/>
    </ligand>
</feature>
<dbReference type="InterPro" id="IPR036426">
    <property type="entry name" value="Bulb-type_lectin_dom_sf"/>
</dbReference>
<evidence type="ECO:0000256" key="9">
    <source>
        <dbReference type="ARBA" id="ARBA00022840"/>
    </source>
</evidence>
<evidence type="ECO:0000256" key="14">
    <source>
        <dbReference type="ARBA" id="ARBA00047899"/>
    </source>
</evidence>
<dbReference type="InterPro" id="IPR000858">
    <property type="entry name" value="S_locus_glycoprot_dom"/>
</dbReference>
<evidence type="ECO:0000259" key="20">
    <source>
        <dbReference type="PROSITE" id="PS50011"/>
    </source>
</evidence>
<evidence type="ECO:0000256" key="16">
    <source>
        <dbReference type="PIRNR" id="PIRNR000641"/>
    </source>
</evidence>
<dbReference type="GO" id="GO:0048544">
    <property type="term" value="P:recognition of pollen"/>
    <property type="evidence" value="ECO:0007669"/>
    <property type="project" value="InterPro"/>
</dbReference>
<dbReference type="GO" id="GO:0106310">
    <property type="term" value="F:protein serine kinase activity"/>
    <property type="evidence" value="ECO:0007669"/>
    <property type="project" value="RHEA"/>
</dbReference>
<dbReference type="Proteomes" id="UP000316621">
    <property type="component" value="Chromosome 6"/>
</dbReference>
<dbReference type="AlphaFoldDB" id="A0A4Y7JZN3"/>
<dbReference type="GO" id="GO:0005886">
    <property type="term" value="C:plasma membrane"/>
    <property type="evidence" value="ECO:0007669"/>
    <property type="project" value="UniProtKB-SubCell"/>
</dbReference>
<evidence type="ECO:0000256" key="7">
    <source>
        <dbReference type="ARBA" id="ARBA00022741"/>
    </source>
</evidence>
<dbReference type="InterPro" id="IPR000719">
    <property type="entry name" value="Prot_kinase_dom"/>
</dbReference>
<gene>
    <name evidence="23" type="ORF">C5167_009206</name>
</gene>
<dbReference type="EMBL" id="CM010720">
    <property type="protein sequence ID" value="RZC65520.1"/>
    <property type="molecule type" value="Genomic_DNA"/>
</dbReference>
<dbReference type="FunFam" id="1.10.510.10:FF:000060">
    <property type="entry name" value="G-type lectin S-receptor-like serine/threonine-protein kinase"/>
    <property type="match status" value="1"/>
</dbReference>
<dbReference type="PROSITE" id="PS00107">
    <property type="entry name" value="PROTEIN_KINASE_ATP"/>
    <property type="match status" value="1"/>
</dbReference>
<evidence type="ECO:0000256" key="19">
    <source>
        <dbReference type="SAM" id="Phobius"/>
    </source>
</evidence>
<reference evidence="23 24" key="1">
    <citation type="journal article" date="2018" name="Science">
        <title>The opium poppy genome and morphinan production.</title>
        <authorList>
            <person name="Guo L."/>
            <person name="Winzer T."/>
            <person name="Yang X."/>
            <person name="Li Y."/>
            <person name="Ning Z."/>
            <person name="He Z."/>
            <person name="Teodor R."/>
            <person name="Lu Y."/>
            <person name="Bowser T.A."/>
            <person name="Graham I.A."/>
            <person name="Ye K."/>
        </authorList>
    </citation>
    <scope>NUCLEOTIDE SEQUENCE [LARGE SCALE GENOMIC DNA]</scope>
    <source>
        <strain evidence="24">cv. HN1</strain>
        <tissue evidence="23">Leaves</tissue>
    </source>
</reference>
<dbReference type="Gene3D" id="1.10.510.10">
    <property type="entry name" value="Transferase(Phosphotransferase) domain 1"/>
    <property type="match status" value="1"/>
</dbReference>
<evidence type="ECO:0000256" key="2">
    <source>
        <dbReference type="ARBA" id="ARBA00022475"/>
    </source>
</evidence>
<keyword evidence="12" id="KW-1015">Disulfide bond</keyword>
<dbReference type="Gene3D" id="3.30.200.20">
    <property type="entry name" value="Phosphorylase Kinase, domain 1"/>
    <property type="match status" value="1"/>
</dbReference>
<dbReference type="Pfam" id="PF00954">
    <property type="entry name" value="S_locus_glycop"/>
    <property type="match status" value="1"/>
</dbReference>
<dbReference type="OrthoDB" id="1910371at2759"/>
<evidence type="ECO:0000256" key="4">
    <source>
        <dbReference type="ARBA" id="ARBA00022679"/>
    </source>
</evidence>
<accession>A0A4Y7JZN3</accession>
<dbReference type="PROSITE" id="PS00108">
    <property type="entry name" value="PROTEIN_KINASE_ST"/>
    <property type="match status" value="1"/>
</dbReference>
<dbReference type="PANTHER" id="PTHR27002">
    <property type="entry name" value="RECEPTOR-LIKE SERINE/THREONINE-PROTEIN KINASE SD1-8"/>
    <property type="match status" value="1"/>
</dbReference>
<evidence type="ECO:0000256" key="12">
    <source>
        <dbReference type="ARBA" id="ARBA00023157"/>
    </source>
</evidence>
<keyword evidence="11 19" id="KW-0472">Membrane</keyword>
<feature type="region of interest" description="Disordered" evidence="18">
    <location>
        <begin position="474"/>
        <end position="493"/>
    </location>
</feature>
<dbReference type="InterPro" id="IPR011009">
    <property type="entry name" value="Kinase-like_dom_sf"/>
</dbReference>
<feature type="domain" description="Protein kinase" evidence="20">
    <location>
        <begin position="531"/>
        <end position="836"/>
    </location>
</feature>
<evidence type="ECO:0000256" key="17">
    <source>
        <dbReference type="PROSITE-ProRule" id="PRU10141"/>
    </source>
</evidence>
<dbReference type="CDD" id="cd01098">
    <property type="entry name" value="PAN_AP_plant"/>
    <property type="match status" value="1"/>
</dbReference>
<dbReference type="SMART" id="SM00473">
    <property type="entry name" value="PAN_AP"/>
    <property type="match status" value="1"/>
</dbReference>
<evidence type="ECO:0000256" key="13">
    <source>
        <dbReference type="ARBA" id="ARBA00023180"/>
    </source>
</evidence>
<keyword evidence="4 16" id="KW-0808">Transferase</keyword>
<dbReference type="PROSITE" id="PS50948">
    <property type="entry name" value="PAN"/>
    <property type="match status" value="1"/>
</dbReference>
<evidence type="ECO:0000256" key="8">
    <source>
        <dbReference type="ARBA" id="ARBA00022777"/>
    </source>
</evidence>
<comment type="catalytic activity">
    <reaction evidence="14 16">
        <text>L-threonyl-[protein] + ATP = O-phospho-L-threonyl-[protein] + ADP + H(+)</text>
        <dbReference type="Rhea" id="RHEA:46608"/>
        <dbReference type="Rhea" id="RHEA-COMP:11060"/>
        <dbReference type="Rhea" id="RHEA-COMP:11605"/>
        <dbReference type="ChEBI" id="CHEBI:15378"/>
        <dbReference type="ChEBI" id="CHEBI:30013"/>
        <dbReference type="ChEBI" id="CHEBI:30616"/>
        <dbReference type="ChEBI" id="CHEBI:61977"/>
        <dbReference type="ChEBI" id="CHEBI:456216"/>
        <dbReference type="EC" id="2.7.11.1"/>
    </reaction>
</comment>
<proteinExistence type="inferred from homology"/>
<dbReference type="InterPro" id="IPR001480">
    <property type="entry name" value="Bulb-type_lectin_dom"/>
</dbReference>
<dbReference type="Gramene" id="RZC65520">
    <property type="protein sequence ID" value="RZC65520"/>
    <property type="gene ID" value="C5167_009206"/>
</dbReference>
<dbReference type="Pfam" id="PF07714">
    <property type="entry name" value="PK_Tyr_Ser-Thr"/>
    <property type="match status" value="1"/>
</dbReference>
<dbReference type="InterPro" id="IPR001245">
    <property type="entry name" value="Ser-Thr/Tyr_kinase_cat_dom"/>
</dbReference>
<evidence type="ECO:0000256" key="5">
    <source>
        <dbReference type="ARBA" id="ARBA00022692"/>
    </source>
</evidence>
<dbReference type="InterPro" id="IPR021820">
    <property type="entry name" value="S-locus_recpt_kinase_C"/>
</dbReference>
<dbReference type="InterPro" id="IPR024171">
    <property type="entry name" value="SRK-like_kinase"/>
</dbReference>
<dbReference type="Gene3D" id="2.90.10.10">
    <property type="entry name" value="Bulb-type lectin domain"/>
    <property type="match status" value="1"/>
</dbReference>
<keyword evidence="10 19" id="KW-1133">Transmembrane helix</keyword>
<feature type="transmembrane region" description="Helical" evidence="19">
    <location>
        <begin position="12"/>
        <end position="33"/>
    </location>
</feature>
<keyword evidence="2" id="KW-1003">Cell membrane</keyword>
<dbReference type="SUPFAM" id="SSF56112">
    <property type="entry name" value="Protein kinase-like (PK-like)"/>
    <property type="match status" value="1"/>
</dbReference>
<name>A0A4Y7JZN3_PAPSO</name>
<dbReference type="GO" id="GO:0004674">
    <property type="term" value="F:protein serine/threonine kinase activity"/>
    <property type="evidence" value="ECO:0007669"/>
    <property type="project" value="UniProtKB-KW"/>
</dbReference>
<comment type="similarity">
    <text evidence="16">Belongs to the protein kinase superfamily. Ser/Thr protein kinase family.</text>
</comment>
<evidence type="ECO:0000259" key="21">
    <source>
        <dbReference type="PROSITE" id="PS50927"/>
    </source>
</evidence>
<dbReference type="FunFam" id="2.90.10.10:FF:000005">
    <property type="entry name" value="G-type lectin S-receptor-like serine/threonine-protein kinase"/>
    <property type="match status" value="1"/>
</dbReference>
<dbReference type="PIRSF" id="PIRSF000641">
    <property type="entry name" value="SRK"/>
    <property type="match status" value="1"/>
</dbReference>
<keyword evidence="8 16" id="KW-0418">Kinase</keyword>
<keyword evidence="9 16" id="KW-0067">ATP-binding</keyword>
<evidence type="ECO:0000256" key="1">
    <source>
        <dbReference type="ARBA" id="ARBA00004251"/>
    </source>
</evidence>
<dbReference type="Pfam" id="PF11883">
    <property type="entry name" value="DUF3403"/>
    <property type="match status" value="1"/>
</dbReference>
<evidence type="ECO:0000313" key="23">
    <source>
        <dbReference type="EMBL" id="RZC65520.1"/>
    </source>
</evidence>
<evidence type="ECO:0000256" key="3">
    <source>
        <dbReference type="ARBA" id="ARBA00022527"/>
    </source>
</evidence>
<keyword evidence="24" id="KW-1185">Reference proteome</keyword>
<evidence type="ECO:0000256" key="11">
    <source>
        <dbReference type="ARBA" id="ARBA00023136"/>
    </source>
</evidence>
<comment type="subcellular location">
    <subcellularLocation>
        <location evidence="1">Cell membrane</location>
        <topology evidence="1">Single-pass type I membrane protein</topology>
    </subcellularLocation>
</comment>
<dbReference type="PROSITE" id="PS50011">
    <property type="entry name" value="PROTEIN_KINASE_DOM"/>
    <property type="match status" value="1"/>
</dbReference>
<evidence type="ECO:0000256" key="6">
    <source>
        <dbReference type="ARBA" id="ARBA00022729"/>
    </source>
</evidence>
<dbReference type="SMART" id="SM00220">
    <property type="entry name" value="S_TKc"/>
    <property type="match status" value="1"/>
</dbReference>
<evidence type="ECO:0000313" key="24">
    <source>
        <dbReference type="Proteomes" id="UP000316621"/>
    </source>
</evidence>
<evidence type="ECO:0000256" key="10">
    <source>
        <dbReference type="ARBA" id="ARBA00022989"/>
    </source>
</evidence>